<feature type="compositionally biased region" description="Low complexity" evidence="1">
    <location>
        <begin position="1"/>
        <end position="19"/>
    </location>
</feature>
<dbReference type="EMBL" id="AJ786317">
    <property type="protein sequence ID" value="CAH05111.1"/>
    <property type="molecule type" value="Genomic_DNA"/>
</dbReference>
<dbReference type="AlphaFoldDB" id="Q4A4B0"/>
<feature type="compositionally biased region" description="Polar residues" evidence="1">
    <location>
        <begin position="60"/>
        <end position="69"/>
    </location>
</feature>
<accession>Q4A4B0</accession>
<feature type="region of interest" description="Disordered" evidence="1">
    <location>
        <begin position="1"/>
        <end position="91"/>
    </location>
</feature>
<evidence type="ECO:0000313" key="2">
    <source>
        <dbReference type="EMBL" id="CAH05111.1"/>
    </source>
</evidence>
<protein>
    <submittedName>
        <fullName evidence="2">Uncharacterized protein</fullName>
    </submittedName>
</protein>
<name>Q4A4B0_STRFR</name>
<proteinExistence type="predicted"/>
<sequence>MGRQPPSRSPASCPAARSGSGCGRFAPAGPAPGPLSRYSAKRAPFQGTSPTSVHGAALTASPSVVSRTVTRGFGDASPPTVQGRPRCGASA</sequence>
<organism evidence="2">
    <name type="scientific">Streptomyces fradiae</name>
    <name type="common">Streptomyces roseoflavus</name>
    <dbReference type="NCBI Taxonomy" id="1906"/>
    <lineage>
        <taxon>Bacteria</taxon>
        <taxon>Bacillati</taxon>
        <taxon>Actinomycetota</taxon>
        <taxon>Actinomycetes</taxon>
        <taxon>Kitasatosporales</taxon>
        <taxon>Streptomycetaceae</taxon>
        <taxon>Streptomyces</taxon>
    </lineage>
</organism>
<evidence type="ECO:0000256" key="1">
    <source>
        <dbReference type="SAM" id="MobiDB-lite"/>
    </source>
</evidence>
<reference evidence="2" key="1">
    <citation type="submission" date="2004-07" db="EMBL/GenBank/DDBJ databases">
        <title>Cloning and characterization of a neomycin biosynthetic gene cluster from Streptomyces fradiae, ATCC 10745.</title>
        <authorList>
            <person name="Subba B."/>
            <person name="Kharel M.K."/>
            <person name="Sthapit B."/>
            <person name="Liou K."/>
            <person name="Lee H.C."/>
            <person name="Woo J.S."/>
            <person name="Sohng J.K."/>
        </authorList>
    </citation>
    <scope>NUCLEOTIDE SEQUENCE</scope>
    <source>
        <strain evidence="2">ATCC 10745</strain>
    </source>
</reference>